<dbReference type="PANTHER" id="PTHR19879:SF9">
    <property type="entry name" value="TRANSCRIPTION INITIATION FACTOR TFIID SUBUNIT 5"/>
    <property type="match status" value="1"/>
</dbReference>
<evidence type="ECO:0000256" key="2">
    <source>
        <dbReference type="PROSITE-ProRule" id="PRU00221"/>
    </source>
</evidence>
<keyword evidence="2" id="KW-0853">WD repeat</keyword>
<keyword evidence="1" id="KW-0677">Repeat</keyword>
<evidence type="ECO:0000256" key="3">
    <source>
        <dbReference type="SAM" id="MobiDB-lite"/>
    </source>
</evidence>
<proteinExistence type="predicted"/>
<dbReference type="Pfam" id="PF00400">
    <property type="entry name" value="WD40"/>
    <property type="match status" value="2"/>
</dbReference>
<evidence type="ECO:0000259" key="4">
    <source>
        <dbReference type="PROSITE" id="PS50004"/>
    </source>
</evidence>
<dbReference type="SUPFAM" id="SSF52540">
    <property type="entry name" value="P-loop containing nucleoside triphosphate hydrolases"/>
    <property type="match status" value="1"/>
</dbReference>
<reference evidence="6 7" key="1">
    <citation type="submission" date="2014-04" db="EMBL/GenBank/DDBJ databases">
        <authorList>
            <consortium name="DOE Joint Genome Institute"/>
            <person name="Kuo A."/>
            <person name="Tarkka M."/>
            <person name="Buscot F."/>
            <person name="Kohler A."/>
            <person name="Nagy L.G."/>
            <person name="Floudas D."/>
            <person name="Copeland A."/>
            <person name="Barry K.W."/>
            <person name="Cichocki N."/>
            <person name="Veneault-Fourrey C."/>
            <person name="LaButti K."/>
            <person name="Lindquist E.A."/>
            <person name="Lipzen A."/>
            <person name="Lundell T."/>
            <person name="Morin E."/>
            <person name="Murat C."/>
            <person name="Sun H."/>
            <person name="Tunlid A."/>
            <person name="Henrissat B."/>
            <person name="Grigoriev I.V."/>
            <person name="Hibbett D.S."/>
            <person name="Martin F."/>
            <person name="Nordberg H.P."/>
            <person name="Cantor M.N."/>
            <person name="Hua S.X."/>
        </authorList>
    </citation>
    <scope>NUCLEOTIDE SEQUENCE [LARGE SCALE GENOMIC DNA]</scope>
    <source>
        <strain evidence="6 7">F 1598</strain>
    </source>
</reference>
<dbReference type="Proteomes" id="UP000054166">
    <property type="component" value="Unassembled WGS sequence"/>
</dbReference>
<dbReference type="InterPro" id="IPR001680">
    <property type="entry name" value="WD40_rpt"/>
</dbReference>
<evidence type="ECO:0000256" key="1">
    <source>
        <dbReference type="ARBA" id="ARBA00022737"/>
    </source>
</evidence>
<keyword evidence="7" id="KW-1185">Reference proteome</keyword>
<dbReference type="InterPro" id="IPR007111">
    <property type="entry name" value="NACHT_NTPase"/>
</dbReference>
<evidence type="ECO:0000259" key="5">
    <source>
        <dbReference type="PROSITE" id="PS50837"/>
    </source>
</evidence>
<evidence type="ECO:0000313" key="6">
    <source>
        <dbReference type="EMBL" id="KIM86175.1"/>
    </source>
</evidence>
<organism evidence="6 7">
    <name type="scientific">Piloderma croceum (strain F 1598)</name>
    <dbReference type="NCBI Taxonomy" id="765440"/>
    <lineage>
        <taxon>Eukaryota</taxon>
        <taxon>Fungi</taxon>
        <taxon>Dikarya</taxon>
        <taxon>Basidiomycota</taxon>
        <taxon>Agaricomycotina</taxon>
        <taxon>Agaricomycetes</taxon>
        <taxon>Agaricomycetidae</taxon>
        <taxon>Atheliales</taxon>
        <taxon>Atheliaceae</taxon>
        <taxon>Piloderma</taxon>
    </lineage>
</organism>
<name>A0A0C3FPY1_PILCF</name>
<feature type="region of interest" description="Disordered" evidence="3">
    <location>
        <begin position="138"/>
        <end position="165"/>
    </location>
</feature>
<dbReference type="PROSITE" id="PS50837">
    <property type="entry name" value="NACHT"/>
    <property type="match status" value="1"/>
</dbReference>
<dbReference type="InterPro" id="IPR056884">
    <property type="entry name" value="NPHP3-like_N"/>
</dbReference>
<dbReference type="EMBL" id="KN832983">
    <property type="protein sequence ID" value="KIM86175.1"/>
    <property type="molecule type" value="Genomic_DNA"/>
</dbReference>
<dbReference type="SMART" id="SM00320">
    <property type="entry name" value="WD40"/>
    <property type="match status" value="9"/>
</dbReference>
<dbReference type="Gene3D" id="3.40.50.300">
    <property type="entry name" value="P-loop containing nucleotide triphosphate hydrolases"/>
    <property type="match status" value="1"/>
</dbReference>
<dbReference type="SUPFAM" id="SSF82171">
    <property type="entry name" value="DPP6 N-terminal domain-like"/>
    <property type="match status" value="3"/>
</dbReference>
<sequence length="2090" mass="232732">MSEIKRKVRLTVIKASKLPQSYRVKAPNCYAAISVDGGPVQQTECKTGINPEWGDSHFDLEVLDSSTIEIAVFRLSKRPFSKTEAIPMGGIILSMGNIFAGNKDMIEHTYQLQKNGTSKSGKYGNLLVRLQLLEAQSEVVQEPGQSRENQEHGQSSNDQPDEPKLPLEDQVVDLFDEADHCAAKLSNVKGMSVVENATDTVNTSITIEHSDGFALVCGYVEQLMKIGDVVSKVHPWASLAWSILSVIPKTLIAQVRRDEKVQSLWETAADMLAFLKDAKPIIDKILMPIVSDMMKQIYHCAIFVREYGGGGFFERTAKDMLNSSDNVIAQYAGAFQQLKERFDARSHLSALKVLRDVSQGVVQLSDILDDMRDMEQIKSLENIRGPDLEGVRCDKYAICLPATRKALLSEIMQWVTKPDGERTLWLHGVAGSGKSTVANTITSMFTEMGLLGASFRFNQHIEPKYLFRNIAYQLAIFDSRYRERLLQAIRKHGTMASYSLREQSARFIIEPMNAIRFVGPVVIVIDGVDESGVENERREVLEAIAKELPNLPSFIRVLLTSRDERDIRAELAPACFPKCINDVEGTTGDIKTYIDDQMRNVIKSHTYLETHWPGHYAKKALGTRADGLFIWITVASEYIKASLNPDQALDDVLSGQAADAQPGPEAPLDKLYLGILQRTPALLYYIDATKYVLGSILVAKTPLTQTGLDSLLGLGRNVVQTLQDGGRIRLTSSASMIHALGSILRVDDKGIIRVLHASVIDFFTNPSRCTDERFFIDRTKYNHQLTICCFKAMDDLKQDICAVDDPTKFNSEIDDLDERLIKHLPEHLRYACRSWHWHLTDITESNDVYNQAKGFLFTHLLHWIEVMSLLDDINDVFLGLENTKSWLQNHSNREPGVGHLVDDTLLLMHRFHEPIRRASAHVYYSAIPLTPPSSMVFEVYAPKLKNIPKLISGDVLSATSKDIRLPSSTVSFSLDRSWVACADPHGGAEIRDVATGVLIHGPLSGLDEDFASIDFSHNGTRFCASNASCVVVWDATTYEIMGAPIQLTSPGNVRLWEDTVIVLSWGDNQVSIWEIETGTLVVDYKITVDHEYAYAVDLQGTYLVVPTPEQTISIIYATTGDDITKKYAHGRIIKEAMFSPDNTRVFCLYHDDSHVTILDVHSGSIIGDSIDVDRDHFSKFRVAFSPKGKRFVAVKGKSATIYNVDTGKLMHGPFEREHKLEGADLSIEETRLLIWEERRIFEVLDVPSGNVIATGNRRGDCLLSRHGDHVITYSRYPDRDTAITIFDVNSLSNDSDGTRLACVTPSPTGHQLLFTYSDNTLRLKVDISSTKPVVLEGARSPAAFSPEGSVIVTAYSDHALQLWGTKDTKAIGKSLVGHRKRITAIAFSPTGSRLISASDDYTIRIWSSTSEGGELLRLQAYTDIQLISMSSDESRIICVSRDNIVQTLNANTGIAISQPSRPRWTQWAEFSSGGSEIIWISTDGQSRSTECQTGRITEHAPASSAQRITEVVFSPDKIHFISISNHDLIDFSDGTNSCESSSTSSLAVQTLTFSSDGRWLMSVILEDENDFEDDSWYRACMWDSRSGQLVWEDLLSFGRIPSVAISPSGNMAVIWNDSVCNVRDTLLGTIISRWDTQSVPESVAFSQDEKHIICILDASGTSEKWDIESSALLDSSEGTDAALEPASARETIQGSAISPDGKRLAVAHRCWTLAIHDVTDNTNTVIFEILDSPIRSPTFSPDGIKFAAVVADRVIHIWDTITRNLLNKSQKHSAYIQSLVLSPDGTRIILNCSDSSDMTVQIWLVTEDLTITLDKYKHEYITRLAAFFPDGMRFLTSSKQKIWIWDMPSTTPVLVSTLTADSMSIYISSDGARLLLDDCLWDLVNDRRITSWTGHAITAKFSPDCKLAAFRDENGVHILDATTGAKLYKHLFVNDIDCRFSFSLDSTRLLSSSSYRPTQVFDLRSLPTSVGTEFPSCVYPPDCMMIQSQSQERDGWYYGPNGGRLIWLPHNMRPVWLATGKQPFGSRRLFLGSGSDVAVLDVDDYLEVLPAGVAWREAGIRYLENPRPFDALMSKSGNKNIAFNAPCPDF</sequence>
<dbReference type="SMART" id="SM00239">
    <property type="entry name" value="C2"/>
    <property type="match status" value="1"/>
</dbReference>
<dbReference type="InterPro" id="IPR027417">
    <property type="entry name" value="P-loop_NTPase"/>
</dbReference>
<feature type="repeat" description="WD" evidence="2">
    <location>
        <begin position="1375"/>
        <end position="1407"/>
    </location>
</feature>
<dbReference type="PROSITE" id="PS50294">
    <property type="entry name" value="WD_REPEATS_REGION"/>
    <property type="match status" value="1"/>
</dbReference>
<dbReference type="PROSITE" id="PS50082">
    <property type="entry name" value="WD_REPEATS_2"/>
    <property type="match status" value="2"/>
</dbReference>
<dbReference type="PANTHER" id="PTHR19879">
    <property type="entry name" value="TRANSCRIPTION INITIATION FACTOR TFIID"/>
    <property type="match status" value="1"/>
</dbReference>
<dbReference type="HOGENOM" id="CLU_000288_6_3_1"/>
<dbReference type="SUPFAM" id="SSF50998">
    <property type="entry name" value="Quinoprotein alcohol dehydrogenase-like"/>
    <property type="match status" value="1"/>
</dbReference>
<dbReference type="InterPro" id="IPR011047">
    <property type="entry name" value="Quinoprotein_ADH-like_sf"/>
</dbReference>
<feature type="domain" description="C2" evidence="4">
    <location>
        <begin position="1"/>
        <end position="110"/>
    </location>
</feature>
<dbReference type="Gene3D" id="2.130.10.10">
    <property type="entry name" value="YVTN repeat-like/Quinoprotein amine dehydrogenase"/>
    <property type="match status" value="5"/>
</dbReference>
<dbReference type="InterPro" id="IPR000008">
    <property type="entry name" value="C2_dom"/>
</dbReference>
<feature type="domain" description="NACHT" evidence="5">
    <location>
        <begin position="422"/>
        <end position="562"/>
    </location>
</feature>
<dbReference type="PROSITE" id="PS50004">
    <property type="entry name" value="C2"/>
    <property type="match status" value="1"/>
</dbReference>
<feature type="repeat" description="WD" evidence="2">
    <location>
        <begin position="1343"/>
        <end position="1373"/>
    </location>
</feature>
<dbReference type="OrthoDB" id="5967843at2759"/>
<dbReference type="Gene3D" id="2.60.40.150">
    <property type="entry name" value="C2 domain"/>
    <property type="match status" value="1"/>
</dbReference>
<dbReference type="InterPro" id="IPR015943">
    <property type="entry name" value="WD40/YVTN_repeat-like_dom_sf"/>
</dbReference>
<accession>A0A0C3FPY1</accession>
<gene>
    <name evidence="6" type="ORF">PILCRDRAFT_5220</name>
</gene>
<evidence type="ECO:0000313" key="7">
    <source>
        <dbReference type="Proteomes" id="UP000054166"/>
    </source>
</evidence>
<dbReference type="InterPro" id="IPR035892">
    <property type="entry name" value="C2_domain_sf"/>
</dbReference>
<reference evidence="7" key="2">
    <citation type="submission" date="2015-01" db="EMBL/GenBank/DDBJ databases">
        <title>Evolutionary Origins and Diversification of the Mycorrhizal Mutualists.</title>
        <authorList>
            <consortium name="DOE Joint Genome Institute"/>
            <consortium name="Mycorrhizal Genomics Consortium"/>
            <person name="Kohler A."/>
            <person name="Kuo A."/>
            <person name="Nagy L.G."/>
            <person name="Floudas D."/>
            <person name="Copeland A."/>
            <person name="Barry K.W."/>
            <person name="Cichocki N."/>
            <person name="Veneault-Fourrey C."/>
            <person name="LaButti K."/>
            <person name="Lindquist E.A."/>
            <person name="Lipzen A."/>
            <person name="Lundell T."/>
            <person name="Morin E."/>
            <person name="Murat C."/>
            <person name="Riley R."/>
            <person name="Ohm R."/>
            <person name="Sun H."/>
            <person name="Tunlid A."/>
            <person name="Henrissat B."/>
            <person name="Grigoriev I.V."/>
            <person name="Hibbett D.S."/>
            <person name="Martin F."/>
        </authorList>
    </citation>
    <scope>NUCLEOTIDE SEQUENCE [LARGE SCALE GENOMIC DNA]</scope>
    <source>
        <strain evidence="7">F 1598</strain>
    </source>
</reference>
<dbReference type="Pfam" id="PF24883">
    <property type="entry name" value="NPHP3_N"/>
    <property type="match status" value="1"/>
</dbReference>
<dbReference type="SUPFAM" id="SSF49562">
    <property type="entry name" value="C2 domain (Calcium/lipid-binding domain, CaLB)"/>
    <property type="match status" value="1"/>
</dbReference>
<feature type="compositionally biased region" description="Polar residues" evidence="3">
    <location>
        <begin position="143"/>
        <end position="158"/>
    </location>
</feature>
<evidence type="ECO:0008006" key="8">
    <source>
        <dbReference type="Google" id="ProtNLM"/>
    </source>
</evidence>
<dbReference type="STRING" id="765440.A0A0C3FPY1"/>
<dbReference type="InParanoid" id="A0A0C3FPY1"/>
<dbReference type="Pfam" id="PF00168">
    <property type="entry name" value="C2"/>
    <property type="match status" value="1"/>
</dbReference>
<protein>
    <recommendedName>
        <fullName evidence="8">C2 domain-containing protein</fullName>
    </recommendedName>
</protein>